<keyword evidence="9 13" id="KW-0238">DNA-binding</keyword>
<dbReference type="GO" id="GO:0000731">
    <property type="term" value="P:DNA synthesis involved in DNA repair"/>
    <property type="evidence" value="ECO:0007669"/>
    <property type="project" value="TreeGrafter"/>
</dbReference>
<keyword evidence="11 13" id="KW-0742">SOS response</keyword>
<evidence type="ECO:0000256" key="13">
    <source>
        <dbReference type="HAMAP-Rule" id="MF_00365"/>
    </source>
</evidence>
<dbReference type="Proteomes" id="UP000186785">
    <property type="component" value="Unassembled WGS sequence"/>
</dbReference>
<dbReference type="GO" id="GO:0006260">
    <property type="term" value="P:DNA replication"/>
    <property type="evidence" value="ECO:0007669"/>
    <property type="project" value="UniProtKB-UniRule"/>
</dbReference>
<dbReference type="PROSITE" id="PS00618">
    <property type="entry name" value="RECF_2"/>
    <property type="match status" value="1"/>
</dbReference>
<comment type="similarity">
    <text evidence="2 13 14">Belongs to the RecF family.</text>
</comment>
<dbReference type="GO" id="GO:0005737">
    <property type="term" value="C:cytoplasm"/>
    <property type="evidence" value="ECO:0007669"/>
    <property type="project" value="UniProtKB-SubCell"/>
</dbReference>
<evidence type="ECO:0000256" key="5">
    <source>
        <dbReference type="ARBA" id="ARBA00022705"/>
    </source>
</evidence>
<gene>
    <name evidence="13" type="primary">recF</name>
    <name evidence="16" type="ORF">BSR29_00160</name>
</gene>
<reference evidence="16 17" key="1">
    <citation type="submission" date="2016-11" db="EMBL/GenBank/DDBJ databases">
        <title>Actinomyces gypaetusis sp. nov. isolated from the vulture Gypaetus barbatus in Qinghai Tibet Plateau China.</title>
        <authorList>
            <person name="Meng X."/>
        </authorList>
    </citation>
    <scope>NUCLEOTIDE SEQUENCE [LARGE SCALE GENOMIC DNA]</scope>
    <source>
        <strain evidence="16 17">VUL4_2</strain>
    </source>
</reference>
<dbReference type="GO" id="GO:0006302">
    <property type="term" value="P:double-strand break repair"/>
    <property type="evidence" value="ECO:0007669"/>
    <property type="project" value="TreeGrafter"/>
</dbReference>
<organism evidence="16 17">
    <name type="scientific">Boudabousia liubingyangii</name>
    <dbReference type="NCBI Taxonomy" id="1921764"/>
    <lineage>
        <taxon>Bacteria</taxon>
        <taxon>Bacillati</taxon>
        <taxon>Actinomycetota</taxon>
        <taxon>Actinomycetes</taxon>
        <taxon>Actinomycetales</taxon>
        <taxon>Actinomycetaceae</taxon>
        <taxon>Boudabousia</taxon>
    </lineage>
</organism>
<feature type="binding site" evidence="13">
    <location>
        <begin position="30"/>
        <end position="37"/>
    </location>
    <ligand>
        <name>ATP</name>
        <dbReference type="ChEBI" id="CHEBI:30616"/>
    </ligand>
</feature>
<keyword evidence="5 13" id="KW-0235">DNA replication</keyword>
<dbReference type="InterPro" id="IPR018078">
    <property type="entry name" value="DNA-binding_RecF_CS"/>
</dbReference>
<dbReference type="AlphaFoldDB" id="A0A1Q5PPE4"/>
<dbReference type="Gene3D" id="1.20.1050.90">
    <property type="entry name" value="RecF/RecN/SMC, N-terminal domain"/>
    <property type="match status" value="1"/>
</dbReference>
<evidence type="ECO:0000313" key="16">
    <source>
        <dbReference type="EMBL" id="OKL49424.1"/>
    </source>
</evidence>
<dbReference type="Gene3D" id="3.40.50.300">
    <property type="entry name" value="P-loop containing nucleotide triphosphate hydrolases"/>
    <property type="match status" value="1"/>
</dbReference>
<evidence type="ECO:0000256" key="11">
    <source>
        <dbReference type="ARBA" id="ARBA00023236"/>
    </source>
</evidence>
<evidence type="ECO:0000256" key="10">
    <source>
        <dbReference type="ARBA" id="ARBA00023204"/>
    </source>
</evidence>
<dbReference type="OrthoDB" id="9803889at2"/>
<dbReference type="InterPro" id="IPR042174">
    <property type="entry name" value="RecF_2"/>
</dbReference>
<dbReference type="HAMAP" id="MF_00365">
    <property type="entry name" value="RecF"/>
    <property type="match status" value="1"/>
</dbReference>
<evidence type="ECO:0000256" key="14">
    <source>
        <dbReference type="RuleBase" id="RU000578"/>
    </source>
</evidence>
<dbReference type="Pfam" id="PF02463">
    <property type="entry name" value="SMC_N"/>
    <property type="match status" value="1"/>
</dbReference>
<dbReference type="STRING" id="1921764.BSR28_02320"/>
<proteinExistence type="inferred from homology"/>
<evidence type="ECO:0000256" key="8">
    <source>
        <dbReference type="ARBA" id="ARBA00022840"/>
    </source>
</evidence>
<name>A0A1Q5PPE4_9ACTO</name>
<dbReference type="PANTHER" id="PTHR32182:SF0">
    <property type="entry name" value="DNA REPLICATION AND REPAIR PROTEIN RECF"/>
    <property type="match status" value="1"/>
</dbReference>
<evidence type="ECO:0000259" key="15">
    <source>
        <dbReference type="Pfam" id="PF02463"/>
    </source>
</evidence>
<dbReference type="GO" id="GO:0003697">
    <property type="term" value="F:single-stranded DNA binding"/>
    <property type="evidence" value="ECO:0007669"/>
    <property type="project" value="UniProtKB-UniRule"/>
</dbReference>
<keyword evidence="8 13" id="KW-0067">ATP-binding</keyword>
<dbReference type="InterPro" id="IPR003395">
    <property type="entry name" value="RecF/RecN/SMC_N"/>
</dbReference>
<evidence type="ECO:0000256" key="6">
    <source>
        <dbReference type="ARBA" id="ARBA00022741"/>
    </source>
</evidence>
<dbReference type="SUPFAM" id="SSF52540">
    <property type="entry name" value="P-loop containing nucleoside triphosphate hydrolases"/>
    <property type="match status" value="1"/>
</dbReference>
<evidence type="ECO:0000256" key="3">
    <source>
        <dbReference type="ARBA" id="ARBA00020170"/>
    </source>
</evidence>
<keyword evidence="6 13" id="KW-0547">Nucleotide-binding</keyword>
<accession>A0A1Q5PPE4</accession>
<dbReference type="NCBIfam" id="TIGR00611">
    <property type="entry name" value="recf"/>
    <property type="match status" value="1"/>
</dbReference>
<evidence type="ECO:0000256" key="4">
    <source>
        <dbReference type="ARBA" id="ARBA00022490"/>
    </source>
</evidence>
<dbReference type="GO" id="GO:0009432">
    <property type="term" value="P:SOS response"/>
    <property type="evidence" value="ECO:0007669"/>
    <property type="project" value="UniProtKB-UniRule"/>
</dbReference>
<dbReference type="RefSeq" id="WP_073708315.1">
    <property type="nucleotide sequence ID" value="NZ_MQSV01000001.1"/>
</dbReference>
<evidence type="ECO:0000256" key="1">
    <source>
        <dbReference type="ARBA" id="ARBA00004496"/>
    </source>
</evidence>
<dbReference type="EMBL" id="MQSV01000001">
    <property type="protein sequence ID" value="OKL49424.1"/>
    <property type="molecule type" value="Genomic_DNA"/>
</dbReference>
<evidence type="ECO:0000256" key="12">
    <source>
        <dbReference type="ARBA" id="ARBA00025401"/>
    </source>
</evidence>
<dbReference type="PANTHER" id="PTHR32182">
    <property type="entry name" value="DNA REPLICATION AND REPAIR PROTEIN RECF"/>
    <property type="match status" value="1"/>
</dbReference>
<dbReference type="InterPro" id="IPR027417">
    <property type="entry name" value="P-loop_NTPase"/>
</dbReference>
<evidence type="ECO:0000313" key="17">
    <source>
        <dbReference type="Proteomes" id="UP000186785"/>
    </source>
</evidence>
<keyword evidence="10 13" id="KW-0234">DNA repair</keyword>
<comment type="caution">
    <text evidence="16">The sequence shown here is derived from an EMBL/GenBank/DDBJ whole genome shotgun (WGS) entry which is preliminary data.</text>
</comment>
<keyword evidence="7 13" id="KW-0227">DNA damage</keyword>
<comment type="subcellular location">
    <subcellularLocation>
        <location evidence="1 13 14">Cytoplasm</location>
    </subcellularLocation>
</comment>
<protein>
    <recommendedName>
        <fullName evidence="3 13">DNA replication and repair protein RecF</fullName>
    </recommendedName>
</protein>
<sequence>MYVSDVALDDFRSYRHALLHFEPGVTVLTGPNGQGKTNLVEAIAFVSTLSSHRVGTDSALVRAPRPGENVPAGAVVRLKVNKEGRERILELEIINGKANRAKINRTKVRPRELSAELKTVVFAPEDLSLVRAEPAVRRRFLDDYLGQSDIRLAQLKTEHEKVLKQRGALLKQLKKSGAGLSPANSSAAAATLQVWNEQLANLAAKLIIARKEFVTQLEPEAALAHQKIAPEGRDLSLRYQAKIDELIPAQTEADHELEGLTARLLQGMAQRAQEEMIRGVNLVGAHRDDLELYLDHLPVKGYASHGETWSVALSLRLGAYGVLGGNSEDIAQRPVLILDDVFAELDEKRRAALAQMILPAQQVLITAAVPQDLPECLNAHQIRVRRDEAAGSLILDATTSEGEAHE</sequence>
<comment type="function">
    <text evidence="12 13 14">The RecF protein is involved in DNA metabolism; it is required for DNA replication and normal SOS inducibility. RecF binds preferentially to single-stranded, linear DNA. It also seems to bind ATP.</text>
</comment>
<dbReference type="GO" id="GO:0005524">
    <property type="term" value="F:ATP binding"/>
    <property type="evidence" value="ECO:0007669"/>
    <property type="project" value="UniProtKB-UniRule"/>
</dbReference>
<keyword evidence="4 13" id="KW-0963">Cytoplasm</keyword>
<feature type="domain" description="RecF/RecN/SMC N-terminal" evidence="15">
    <location>
        <begin position="2"/>
        <end position="376"/>
    </location>
</feature>
<evidence type="ECO:0000256" key="7">
    <source>
        <dbReference type="ARBA" id="ARBA00022763"/>
    </source>
</evidence>
<dbReference type="InterPro" id="IPR001238">
    <property type="entry name" value="DNA-binding_RecF"/>
</dbReference>
<evidence type="ECO:0000256" key="9">
    <source>
        <dbReference type="ARBA" id="ARBA00023125"/>
    </source>
</evidence>
<keyword evidence="17" id="KW-1185">Reference proteome</keyword>
<evidence type="ECO:0000256" key="2">
    <source>
        <dbReference type="ARBA" id="ARBA00008016"/>
    </source>
</evidence>